<evidence type="ECO:0000313" key="4">
    <source>
        <dbReference type="EMBL" id="KAA6397529.1"/>
    </source>
</evidence>
<name>A0A5J4WTS9_9EUKA</name>
<dbReference type="OrthoDB" id="272703at2759"/>
<feature type="non-terminal residue" evidence="4">
    <location>
        <position position="1"/>
    </location>
</feature>
<accession>A0A5J4WTS9</accession>
<dbReference type="Gene3D" id="3.30.70.330">
    <property type="match status" value="1"/>
</dbReference>
<dbReference type="GO" id="GO:0003729">
    <property type="term" value="F:mRNA binding"/>
    <property type="evidence" value="ECO:0007669"/>
    <property type="project" value="TreeGrafter"/>
</dbReference>
<proteinExistence type="predicted"/>
<dbReference type="PANTHER" id="PTHR48025:SF1">
    <property type="entry name" value="RRM DOMAIN-CONTAINING PROTEIN"/>
    <property type="match status" value="1"/>
</dbReference>
<dbReference type="InterPro" id="IPR050502">
    <property type="entry name" value="Euk_RNA-bind_prot"/>
</dbReference>
<keyword evidence="1 2" id="KW-0694">RNA-binding</keyword>
<evidence type="ECO:0000256" key="1">
    <source>
        <dbReference type="ARBA" id="ARBA00022884"/>
    </source>
</evidence>
<dbReference type="Pfam" id="PF00076">
    <property type="entry name" value="RRM_1"/>
    <property type="match status" value="1"/>
</dbReference>
<sequence length="165" mass="18547">VLDSKRSLIDKIWQGEQALALDNFRVGEGILAHLSEQQLEQLAIDILIKLVFLSTLNQKLEIMVKEDDTIGMATSSKLYVGNLNFDTTAEAIVHLFETIGAVKSVKILSKDGKSLGYGFIEMADVDSAQRAQLQLNRHILDGRQIRVEFPKDNKIKQNQNFTKSF</sequence>
<dbReference type="AlphaFoldDB" id="A0A5J4WTS9"/>
<dbReference type="InterPro" id="IPR000504">
    <property type="entry name" value="RRM_dom"/>
</dbReference>
<gene>
    <name evidence="4" type="ORF">EZS28_006940</name>
</gene>
<dbReference type="SMART" id="SM00360">
    <property type="entry name" value="RRM"/>
    <property type="match status" value="1"/>
</dbReference>
<dbReference type="Proteomes" id="UP000324800">
    <property type="component" value="Unassembled WGS sequence"/>
</dbReference>
<dbReference type="CDD" id="cd00590">
    <property type="entry name" value="RRM_SF"/>
    <property type="match status" value="1"/>
</dbReference>
<evidence type="ECO:0000256" key="2">
    <source>
        <dbReference type="PROSITE-ProRule" id="PRU00176"/>
    </source>
</evidence>
<evidence type="ECO:0000259" key="3">
    <source>
        <dbReference type="PROSITE" id="PS50102"/>
    </source>
</evidence>
<protein>
    <recommendedName>
        <fullName evidence="3">RRM domain-containing protein</fullName>
    </recommendedName>
</protein>
<feature type="domain" description="RRM" evidence="3">
    <location>
        <begin position="76"/>
        <end position="152"/>
    </location>
</feature>
<dbReference type="SUPFAM" id="SSF54928">
    <property type="entry name" value="RNA-binding domain, RBD"/>
    <property type="match status" value="1"/>
</dbReference>
<dbReference type="InterPro" id="IPR012677">
    <property type="entry name" value="Nucleotide-bd_a/b_plait_sf"/>
</dbReference>
<reference evidence="4 5" key="1">
    <citation type="submission" date="2019-03" db="EMBL/GenBank/DDBJ databases">
        <title>Single cell metagenomics reveals metabolic interactions within the superorganism composed of flagellate Streblomastix strix and complex community of Bacteroidetes bacteria on its surface.</title>
        <authorList>
            <person name="Treitli S.C."/>
            <person name="Kolisko M."/>
            <person name="Husnik F."/>
            <person name="Keeling P."/>
            <person name="Hampl V."/>
        </authorList>
    </citation>
    <scope>NUCLEOTIDE SEQUENCE [LARGE SCALE GENOMIC DNA]</scope>
    <source>
        <strain evidence="4">ST1C</strain>
    </source>
</reference>
<organism evidence="4 5">
    <name type="scientific">Streblomastix strix</name>
    <dbReference type="NCBI Taxonomy" id="222440"/>
    <lineage>
        <taxon>Eukaryota</taxon>
        <taxon>Metamonada</taxon>
        <taxon>Preaxostyla</taxon>
        <taxon>Oxymonadida</taxon>
        <taxon>Streblomastigidae</taxon>
        <taxon>Streblomastix</taxon>
    </lineage>
</organism>
<dbReference type="PANTHER" id="PTHR48025">
    <property type="entry name" value="OS02G0815200 PROTEIN"/>
    <property type="match status" value="1"/>
</dbReference>
<dbReference type="PROSITE" id="PS50102">
    <property type="entry name" value="RRM"/>
    <property type="match status" value="1"/>
</dbReference>
<comment type="caution">
    <text evidence="4">The sequence shown here is derived from an EMBL/GenBank/DDBJ whole genome shotgun (WGS) entry which is preliminary data.</text>
</comment>
<dbReference type="InterPro" id="IPR035979">
    <property type="entry name" value="RBD_domain_sf"/>
</dbReference>
<evidence type="ECO:0000313" key="5">
    <source>
        <dbReference type="Proteomes" id="UP000324800"/>
    </source>
</evidence>
<dbReference type="EMBL" id="SNRW01001158">
    <property type="protein sequence ID" value="KAA6397529.1"/>
    <property type="molecule type" value="Genomic_DNA"/>
</dbReference>